<evidence type="ECO:0000259" key="11">
    <source>
        <dbReference type="SMART" id="SM00474"/>
    </source>
</evidence>
<dbReference type="GO" id="GO:0008408">
    <property type="term" value="F:3'-5' exonuclease activity"/>
    <property type="evidence" value="ECO:0007669"/>
    <property type="project" value="InterPro"/>
</dbReference>
<feature type="compositionally biased region" description="Basic and acidic residues" evidence="10">
    <location>
        <begin position="408"/>
        <end position="419"/>
    </location>
</feature>
<feature type="region of interest" description="Disordered" evidence="10">
    <location>
        <begin position="19"/>
        <end position="86"/>
    </location>
</feature>
<organism evidence="12 13">
    <name type="scientific">Syncephalastrum racemosum</name>
    <name type="common">Filamentous fungus</name>
    <dbReference type="NCBI Taxonomy" id="13706"/>
    <lineage>
        <taxon>Eukaryota</taxon>
        <taxon>Fungi</taxon>
        <taxon>Fungi incertae sedis</taxon>
        <taxon>Mucoromycota</taxon>
        <taxon>Mucoromycotina</taxon>
        <taxon>Mucoromycetes</taxon>
        <taxon>Mucorales</taxon>
        <taxon>Syncephalastraceae</taxon>
        <taxon>Syncephalastrum</taxon>
    </lineage>
</organism>
<dbReference type="GO" id="GO:0006139">
    <property type="term" value="P:nucleobase-containing compound metabolic process"/>
    <property type="evidence" value="ECO:0007669"/>
    <property type="project" value="InterPro"/>
</dbReference>
<dbReference type="GO" id="GO:0003676">
    <property type="term" value="F:nucleic acid binding"/>
    <property type="evidence" value="ECO:0007669"/>
    <property type="project" value="InterPro"/>
</dbReference>
<dbReference type="Proteomes" id="UP000242180">
    <property type="component" value="Unassembled WGS sequence"/>
</dbReference>
<keyword evidence="7" id="KW-0539">Nucleus</keyword>
<sequence>MIENVRVTETVTTTVSVNKDSGYSTKSAADSAADTATETATPKVKRTKSINSVNSLEETAPTKSAEPVKSTKPTKRTTKSTKEVPSGSVKIPWTLRKVLRHAQRDYEAAEAAAKERNEEYKGSPSDILKSEHIERLAALHLPKRYTIHYAKSKKEIDAHIETFLSSEERVFGLDVEWRPQFQKGEKEHRVSLIQICGRNTILLAHIPLNSKTLPPLLNVFLQRRDIYKTGVNIDGDGRKLFRDFNIRTNGLLDIIAVTKHLPPDTLAMTPRRSLRFLTAVLLEKNMAKPKRVQLSNWASPELSESQKRYAALDAYASFKVYETIHEKLEDHSILEGLVAHLEDRDMEAMAAKSAREKHKEKENKAMPTSTTVVIKPSTKEHETVQDLHKKIAPPVQSKSDTVHLSSKKPVEEAVSIERQ</sequence>
<evidence type="ECO:0000256" key="9">
    <source>
        <dbReference type="ARBA" id="ARBA00042761"/>
    </source>
</evidence>
<evidence type="ECO:0000256" key="3">
    <source>
        <dbReference type="ARBA" id="ARBA00022723"/>
    </source>
</evidence>
<gene>
    <name evidence="12" type="ORF">BCR43DRAFT_441440</name>
</gene>
<evidence type="ECO:0000256" key="1">
    <source>
        <dbReference type="ARBA" id="ARBA00004123"/>
    </source>
</evidence>
<reference evidence="12 13" key="1">
    <citation type="submission" date="2016-07" db="EMBL/GenBank/DDBJ databases">
        <title>Pervasive Adenine N6-methylation of Active Genes in Fungi.</title>
        <authorList>
            <consortium name="DOE Joint Genome Institute"/>
            <person name="Mondo S.J."/>
            <person name="Dannebaum R.O."/>
            <person name="Kuo R.C."/>
            <person name="Labutti K."/>
            <person name="Haridas S."/>
            <person name="Kuo A."/>
            <person name="Salamov A."/>
            <person name="Ahrendt S.R."/>
            <person name="Lipzen A."/>
            <person name="Sullivan W."/>
            <person name="Andreopoulos W.B."/>
            <person name="Clum A."/>
            <person name="Lindquist E."/>
            <person name="Daum C."/>
            <person name="Ramamoorthy G.K."/>
            <person name="Gryganskyi A."/>
            <person name="Culley D."/>
            <person name="Magnuson J.K."/>
            <person name="James T.Y."/>
            <person name="O'Malley M.A."/>
            <person name="Stajich J.E."/>
            <person name="Spatafora J.W."/>
            <person name="Visel A."/>
            <person name="Grigoriev I.V."/>
        </authorList>
    </citation>
    <scope>NUCLEOTIDE SEQUENCE [LARGE SCALE GENOMIC DNA]</scope>
    <source>
        <strain evidence="12 13">NRRL 2496</strain>
    </source>
</reference>
<comment type="subcellular location">
    <subcellularLocation>
        <location evidence="1">Nucleus</location>
    </subcellularLocation>
</comment>
<keyword evidence="4" id="KW-0378">Hydrolase</keyword>
<dbReference type="Pfam" id="PF01612">
    <property type="entry name" value="DNA_pol_A_exo1"/>
    <property type="match status" value="1"/>
</dbReference>
<dbReference type="PANTHER" id="PTHR13620">
    <property type="entry name" value="3-5 EXONUCLEASE"/>
    <property type="match status" value="1"/>
</dbReference>
<dbReference type="InterPro" id="IPR051132">
    <property type="entry name" value="3-5_Exonuclease_domain"/>
</dbReference>
<comment type="caution">
    <text evidence="12">The sequence shown here is derived from an EMBL/GenBank/DDBJ whole genome shotgun (WGS) entry which is preliminary data.</text>
</comment>
<keyword evidence="3" id="KW-0479">Metal-binding</keyword>
<evidence type="ECO:0000256" key="2">
    <source>
        <dbReference type="ARBA" id="ARBA00022722"/>
    </source>
</evidence>
<dbReference type="AlphaFoldDB" id="A0A1X2HAU3"/>
<dbReference type="InParanoid" id="A0A1X2HAU3"/>
<dbReference type="PANTHER" id="PTHR13620:SF109">
    <property type="entry name" value="3'-5' EXONUCLEASE"/>
    <property type="match status" value="1"/>
</dbReference>
<dbReference type="SUPFAM" id="SSF53098">
    <property type="entry name" value="Ribonuclease H-like"/>
    <property type="match status" value="1"/>
</dbReference>
<dbReference type="EMBL" id="MCGN01000006">
    <property type="protein sequence ID" value="ORY95793.1"/>
    <property type="molecule type" value="Genomic_DNA"/>
</dbReference>
<name>A0A1X2HAU3_SYNRA</name>
<dbReference type="STRING" id="13706.A0A1X2HAU3"/>
<evidence type="ECO:0000313" key="12">
    <source>
        <dbReference type="EMBL" id="ORY95793.1"/>
    </source>
</evidence>
<dbReference type="InterPro" id="IPR036397">
    <property type="entry name" value="RNaseH_sf"/>
</dbReference>
<keyword evidence="13" id="KW-1185">Reference proteome</keyword>
<feature type="region of interest" description="Disordered" evidence="10">
    <location>
        <begin position="356"/>
        <end position="419"/>
    </location>
</feature>
<evidence type="ECO:0000256" key="10">
    <source>
        <dbReference type="SAM" id="MobiDB-lite"/>
    </source>
</evidence>
<dbReference type="OrthoDB" id="1920326at2759"/>
<feature type="compositionally biased region" description="Low complexity" evidence="10">
    <location>
        <begin position="24"/>
        <end position="41"/>
    </location>
</feature>
<dbReference type="GO" id="GO:0005634">
    <property type="term" value="C:nucleus"/>
    <property type="evidence" value="ECO:0007669"/>
    <property type="project" value="UniProtKB-SubCell"/>
</dbReference>
<dbReference type="CDD" id="cd06141">
    <property type="entry name" value="WRN_exo"/>
    <property type="match status" value="1"/>
</dbReference>
<evidence type="ECO:0000256" key="5">
    <source>
        <dbReference type="ARBA" id="ARBA00022839"/>
    </source>
</evidence>
<evidence type="ECO:0000256" key="7">
    <source>
        <dbReference type="ARBA" id="ARBA00023242"/>
    </source>
</evidence>
<evidence type="ECO:0000313" key="13">
    <source>
        <dbReference type="Proteomes" id="UP000242180"/>
    </source>
</evidence>
<keyword evidence="2" id="KW-0540">Nuclease</keyword>
<evidence type="ECO:0000256" key="6">
    <source>
        <dbReference type="ARBA" id="ARBA00022842"/>
    </source>
</evidence>
<dbReference type="InterPro" id="IPR002562">
    <property type="entry name" value="3'-5'_exonuclease_dom"/>
</dbReference>
<evidence type="ECO:0000256" key="4">
    <source>
        <dbReference type="ARBA" id="ARBA00022801"/>
    </source>
</evidence>
<keyword evidence="6" id="KW-0460">Magnesium</keyword>
<dbReference type="Gene3D" id="3.30.420.10">
    <property type="entry name" value="Ribonuclease H-like superfamily/Ribonuclease H"/>
    <property type="match status" value="1"/>
</dbReference>
<dbReference type="SMART" id="SM00474">
    <property type="entry name" value="35EXOc"/>
    <property type="match status" value="1"/>
</dbReference>
<proteinExistence type="predicted"/>
<dbReference type="GO" id="GO:0046872">
    <property type="term" value="F:metal ion binding"/>
    <property type="evidence" value="ECO:0007669"/>
    <property type="project" value="UniProtKB-KW"/>
</dbReference>
<keyword evidence="5" id="KW-0269">Exonuclease</keyword>
<accession>A0A1X2HAU3</accession>
<evidence type="ECO:0000256" key="8">
    <source>
        <dbReference type="ARBA" id="ARBA00040531"/>
    </source>
</evidence>
<protein>
    <recommendedName>
        <fullName evidence="8">3'-5' exonuclease</fullName>
    </recommendedName>
    <alternativeName>
        <fullName evidence="9">Werner Syndrome-like exonuclease</fullName>
    </alternativeName>
</protein>
<feature type="compositionally biased region" description="Basic and acidic residues" evidence="10">
    <location>
        <begin position="377"/>
        <end position="389"/>
    </location>
</feature>
<dbReference type="InterPro" id="IPR012337">
    <property type="entry name" value="RNaseH-like_sf"/>
</dbReference>
<feature type="domain" description="3'-5' exonuclease" evidence="11">
    <location>
        <begin position="147"/>
        <end position="329"/>
    </location>
</feature>